<protein>
    <submittedName>
        <fullName evidence="2">Capsular biosynthesis protein</fullName>
    </submittedName>
</protein>
<accession>A0AA44F1U4</accession>
<organism evidence="2 3">
    <name type="scientific">Agrobacterium tumefaciens</name>
    <dbReference type="NCBI Taxonomy" id="358"/>
    <lineage>
        <taxon>Bacteria</taxon>
        <taxon>Pseudomonadati</taxon>
        <taxon>Pseudomonadota</taxon>
        <taxon>Alphaproteobacteria</taxon>
        <taxon>Hyphomicrobiales</taxon>
        <taxon>Rhizobiaceae</taxon>
        <taxon>Rhizobium/Agrobacterium group</taxon>
        <taxon>Agrobacterium</taxon>
        <taxon>Agrobacterium tumefaciens complex</taxon>
    </lineage>
</organism>
<dbReference type="Proteomes" id="UP000702952">
    <property type="component" value="Unassembled WGS sequence"/>
</dbReference>
<feature type="region of interest" description="Disordered" evidence="1">
    <location>
        <begin position="402"/>
        <end position="429"/>
    </location>
</feature>
<comment type="caution">
    <text evidence="2">The sequence shown here is derived from an EMBL/GenBank/DDBJ whole genome shotgun (WGS) entry which is preliminary data.</text>
</comment>
<evidence type="ECO:0000256" key="1">
    <source>
        <dbReference type="SAM" id="MobiDB-lite"/>
    </source>
</evidence>
<reference evidence="2" key="1">
    <citation type="journal article" date="2020" name="Science">
        <title>Unexpected conservation and global transmission of agrobacterial virulence plasmids.</title>
        <authorList>
            <person name="Weisberg A.J."/>
            <person name="Davis E.W. 2nd"/>
            <person name="Tabima J."/>
            <person name="Belcher M.S."/>
            <person name="Miller M."/>
            <person name="Kuo C.H."/>
            <person name="Loper J.E."/>
            <person name="Grunwald N.J."/>
            <person name="Putnam M.L."/>
            <person name="Chang J.H."/>
        </authorList>
    </citation>
    <scope>NUCLEOTIDE SEQUENCE</scope>
    <source>
        <strain evidence="2">17-1853-1a</strain>
    </source>
</reference>
<evidence type="ECO:0000313" key="3">
    <source>
        <dbReference type="Proteomes" id="UP000702952"/>
    </source>
</evidence>
<dbReference type="AlphaFoldDB" id="A0AA44F1U4"/>
<dbReference type="RefSeq" id="WP_065660359.1">
    <property type="nucleotide sequence ID" value="NZ_CP123839.1"/>
</dbReference>
<dbReference type="GO" id="GO:0015774">
    <property type="term" value="P:polysaccharide transport"/>
    <property type="evidence" value="ECO:0007669"/>
    <property type="project" value="InterPro"/>
</dbReference>
<dbReference type="CDD" id="cd16441">
    <property type="entry name" value="beta_Kdo_transferase_KpsS"/>
    <property type="match status" value="1"/>
</dbReference>
<dbReference type="InterPro" id="IPR007833">
    <property type="entry name" value="Capsule_polysaccharide_synth"/>
</dbReference>
<evidence type="ECO:0000313" key="2">
    <source>
        <dbReference type="EMBL" id="NTC27796.1"/>
    </source>
</evidence>
<name>A0AA44F1U4_AGRTU</name>
<gene>
    <name evidence="2" type="ORF">G6M46_06400</name>
</gene>
<dbReference type="Pfam" id="PF05159">
    <property type="entry name" value="Capsule_synth"/>
    <property type="match status" value="1"/>
</dbReference>
<dbReference type="EMBL" id="JAAMAY010000006">
    <property type="protein sequence ID" value="NTC27796.1"/>
    <property type="molecule type" value="Genomic_DNA"/>
</dbReference>
<sequence length="429" mass="47849">MTSQGPYLFLQGPASPLFSMIAENLTRAGHTCYRINLNFGDQLFWSRGEAVNYRGRPQNWGNFIRKFLKDQDIKTIILFGEERPYHQEAIMAAKAHGIAIVAIEMGYLRPDWVTVEMNGTSSNSHFPNEPGVILSAAALLPEIDRTPRYRQTFLAEALYDLAYYLPSVFFRPLYPHYQRHSLFHPLVEYAGWILQLATKHHRASRAQEMLFALKKAEQPWFVYPLQLETDFQLRAHSPYRSQKQAIAEVLTSFASFAPGNTRLVIKVHPLDNGLISWRRFIDKMSKKLSIGDRVDYFGAGDLAALISGCSGIVTVNSTAALHGISDGIPAKVLGTAIYDVAGMTDQKKLDQFWQDPQKPNKELAAAFYRLLAASIQVRGNLSSKAGSSAAAEGIAVRILDGTVNSPGGDSGHAPRKKPEKHSPRLYLEA</sequence>
<dbReference type="GO" id="GO:0000271">
    <property type="term" value="P:polysaccharide biosynthetic process"/>
    <property type="evidence" value="ECO:0007669"/>
    <property type="project" value="InterPro"/>
</dbReference>
<proteinExistence type="predicted"/>